<dbReference type="AlphaFoldDB" id="A0A7S4VND7"/>
<proteinExistence type="predicted"/>
<protein>
    <submittedName>
        <fullName evidence="1">Uncharacterized protein</fullName>
    </submittedName>
</protein>
<dbReference type="EMBL" id="HBNS01041454">
    <property type="protein sequence ID" value="CAE4640128.1"/>
    <property type="molecule type" value="Transcribed_RNA"/>
</dbReference>
<organism evidence="1">
    <name type="scientific">Ditylum brightwellii</name>
    <dbReference type="NCBI Taxonomy" id="49249"/>
    <lineage>
        <taxon>Eukaryota</taxon>
        <taxon>Sar</taxon>
        <taxon>Stramenopiles</taxon>
        <taxon>Ochrophyta</taxon>
        <taxon>Bacillariophyta</taxon>
        <taxon>Mediophyceae</taxon>
        <taxon>Lithodesmiophycidae</taxon>
        <taxon>Lithodesmiales</taxon>
        <taxon>Lithodesmiaceae</taxon>
        <taxon>Ditylum</taxon>
    </lineage>
</organism>
<name>A0A7S4VND7_9STRA</name>
<sequence>MQQNHQHQSTAKTASVCPSSVAKTRIEFPPHPRGALFRISNVDPNCRKDTKIPLWIPRVSRVGFVRGRTIRIQNKIILFRHPANAVRVLSLDCRVTHHIERGMGISQERHRS</sequence>
<gene>
    <name evidence="1" type="ORF">DBRI00130_LOCUS32269</name>
</gene>
<accession>A0A7S4VND7</accession>
<reference evidence="1" key="1">
    <citation type="submission" date="2021-01" db="EMBL/GenBank/DDBJ databases">
        <authorList>
            <person name="Corre E."/>
            <person name="Pelletier E."/>
            <person name="Niang G."/>
            <person name="Scheremetjew M."/>
            <person name="Finn R."/>
            <person name="Kale V."/>
            <person name="Holt S."/>
            <person name="Cochrane G."/>
            <person name="Meng A."/>
            <person name="Brown T."/>
            <person name="Cohen L."/>
        </authorList>
    </citation>
    <scope>NUCLEOTIDE SEQUENCE</scope>
    <source>
        <strain evidence="1">GSO104</strain>
    </source>
</reference>
<evidence type="ECO:0000313" key="1">
    <source>
        <dbReference type="EMBL" id="CAE4640128.1"/>
    </source>
</evidence>